<evidence type="ECO:0000313" key="6">
    <source>
        <dbReference type="EMBL" id="KAA3527964.1"/>
    </source>
</evidence>
<dbReference type="GO" id="GO:0006520">
    <property type="term" value="P:amino acid metabolic process"/>
    <property type="evidence" value="ECO:0007669"/>
    <property type="project" value="InterPro"/>
</dbReference>
<dbReference type="InterPro" id="IPR009246">
    <property type="entry name" value="EutC"/>
</dbReference>
<evidence type="ECO:0000256" key="3">
    <source>
        <dbReference type="ARBA" id="ARBA00023285"/>
    </source>
</evidence>
<comment type="similarity">
    <text evidence="5">Belongs to the EutC family.</text>
</comment>
<dbReference type="RefSeq" id="WP_060716292.1">
    <property type="nucleotide sequence ID" value="NZ_CP055266.1"/>
</dbReference>
<accession>A0A368NZN5</accession>
<evidence type="ECO:0000256" key="5">
    <source>
        <dbReference type="HAMAP-Rule" id="MF_00601"/>
    </source>
</evidence>
<dbReference type="InterPro" id="IPR042251">
    <property type="entry name" value="EutC_C"/>
</dbReference>
<dbReference type="PANTHER" id="PTHR39330:SF1">
    <property type="entry name" value="ETHANOLAMINE AMMONIA-LYASE SMALL SUBUNIT"/>
    <property type="match status" value="1"/>
</dbReference>
<comment type="catalytic activity">
    <reaction evidence="5">
        <text>ethanolamine = acetaldehyde + NH4(+)</text>
        <dbReference type="Rhea" id="RHEA:15313"/>
        <dbReference type="ChEBI" id="CHEBI:15343"/>
        <dbReference type="ChEBI" id="CHEBI:28938"/>
        <dbReference type="ChEBI" id="CHEBI:57603"/>
        <dbReference type="EC" id="4.3.1.7"/>
    </reaction>
</comment>
<comment type="cofactor">
    <cofactor evidence="5">
        <name>adenosylcob(III)alamin</name>
        <dbReference type="ChEBI" id="CHEBI:18408"/>
    </cofactor>
    <text evidence="5">Binds between the large and small subunits.</text>
</comment>
<proteinExistence type="inferred from homology"/>
<dbReference type="Proteomes" id="UP000436911">
    <property type="component" value="Unassembled WGS sequence"/>
</dbReference>
<dbReference type="GeneID" id="60680234"/>
<name>A0A368NZN5_AGRVI</name>
<comment type="caution">
    <text evidence="6">The sequence shown here is derived from an EMBL/GenBank/DDBJ whole genome shotgun (WGS) entry which is preliminary data.</text>
</comment>
<evidence type="ECO:0000256" key="1">
    <source>
        <dbReference type="ARBA" id="ARBA00022628"/>
    </source>
</evidence>
<dbReference type="PIRSF" id="PIRSF018982">
    <property type="entry name" value="EutC"/>
    <property type="match status" value="1"/>
</dbReference>
<dbReference type="Pfam" id="PF05985">
    <property type="entry name" value="EutC"/>
    <property type="match status" value="1"/>
</dbReference>
<protein>
    <recommendedName>
        <fullName evidence="5">Ethanolamine ammonia-lyase small subunit</fullName>
        <shortName evidence="5">EAL small subunit</shortName>
        <ecNumber evidence="5">4.3.1.7</ecNumber>
    </recommendedName>
</protein>
<dbReference type="AlphaFoldDB" id="A0A368NZN5"/>
<dbReference type="Gene3D" id="1.10.30.40">
    <property type="entry name" value="Ethanolamine ammonia-lyase light chain (EutC), N-terminal domain"/>
    <property type="match status" value="1"/>
</dbReference>
<feature type="binding site" evidence="5">
    <location>
        <position position="169"/>
    </location>
    <ligand>
        <name>adenosylcob(III)alamin</name>
        <dbReference type="ChEBI" id="CHEBI:18408"/>
    </ligand>
</feature>
<dbReference type="GO" id="GO:0008851">
    <property type="term" value="F:ethanolamine ammonia-lyase activity"/>
    <property type="evidence" value="ECO:0007669"/>
    <property type="project" value="UniProtKB-UniRule"/>
</dbReference>
<dbReference type="GO" id="GO:0009350">
    <property type="term" value="C:ethanolamine ammonia-lyase complex"/>
    <property type="evidence" value="ECO:0007669"/>
    <property type="project" value="UniProtKB-UniRule"/>
</dbReference>
<dbReference type="HAMAP" id="MF_00601">
    <property type="entry name" value="EutC"/>
    <property type="match status" value="1"/>
</dbReference>
<dbReference type="OrthoDB" id="114248at2"/>
<comment type="subcellular location">
    <subcellularLocation>
        <location evidence="5">Bacterial microcompartment</location>
    </subcellularLocation>
</comment>
<keyword evidence="4 5" id="KW-1283">Bacterial microcompartment</keyword>
<comment type="function">
    <text evidence="5">Catalyzes the deamination of various vicinal amino-alcohols to oxo compounds. Allows this organism to utilize ethanolamine as the sole source of nitrogen and carbon in the presence of external vitamin B12.</text>
</comment>
<keyword evidence="1 5" id="KW-0846">Cobalamin</keyword>
<comment type="pathway">
    <text evidence="5">Amine and polyamine degradation; ethanolamine degradation.</text>
</comment>
<evidence type="ECO:0000313" key="7">
    <source>
        <dbReference type="Proteomes" id="UP000436911"/>
    </source>
</evidence>
<dbReference type="InterPro" id="IPR042255">
    <property type="entry name" value="EutC_N"/>
</dbReference>
<dbReference type="Gene3D" id="3.40.50.11240">
    <property type="entry name" value="Ethanolamine ammonia-lyase light chain (EutC)"/>
    <property type="match status" value="1"/>
</dbReference>
<dbReference type="GO" id="GO:0031471">
    <property type="term" value="C:ethanolamine degradation polyhedral organelle"/>
    <property type="evidence" value="ECO:0007669"/>
    <property type="project" value="UniProtKB-UniRule"/>
</dbReference>
<dbReference type="PANTHER" id="PTHR39330">
    <property type="entry name" value="ETHANOLAMINE AMMONIA-LYASE LIGHT CHAIN"/>
    <property type="match status" value="1"/>
</dbReference>
<dbReference type="NCBIfam" id="NF003971">
    <property type="entry name" value="PRK05465.1"/>
    <property type="match status" value="1"/>
</dbReference>
<feature type="binding site" evidence="5">
    <location>
        <position position="198"/>
    </location>
    <ligand>
        <name>adenosylcob(III)alamin</name>
        <dbReference type="ChEBI" id="CHEBI:18408"/>
    </ligand>
</feature>
<reference evidence="6 7" key="1">
    <citation type="submission" date="2018-08" db="EMBL/GenBank/DDBJ databases">
        <title>Genome sequencing of Agrobacterium vitis strain ICMP 10754.</title>
        <authorList>
            <person name="Visnovsky S.B."/>
            <person name="Pitman A.R."/>
        </authorList>
    </citation>
    <scope>NUCLEOTIDE SEQUENCE [LARGE SCALE GENOMIC DNA]</scope>
    <source>
        <strain evidence="6 7">ICMP 10754</strain>
    </source>
</reference>
<dbReference type="EMBL" id="QUSG01000005">
    <property type="protein sequence ID" value="KAA3527964.1"/>
    <property type="molecule type" value="Genomic_DNA"/>
</dbReference>
<feature type="binding site" evidence="5">
    <location>
        <position position="148"/>
    </location>
    <ligand>
        <name>adenosylcob(III)alamin</name>
        <dbReference type="ChEBI" id="CHEBI:18408"/>
    </ligand>
</feature>
<dbReference type="GO" id="GO:0031419">
    <property type="term" value="F:cobalamin binding"/>
    <property type="evidence" value="ECO:0007669"/>
    <property type="project" value="UniProtKB-UniRule"/>
</dbReference>
<keyword evidence="3 5" id="KW-0170">Cobalt</keyword>
<organism evidence="6 7">
    <name type="scientific">Agrobacterium vitis</name>
    <name type="common">Rhizobium vitis</name>
    <dbReference type="NCBI Taxonomy" id="373"/>
    <lineage>
        <taxon>Bacteria</taxon>
        <taxon>Pseudomonadati</taxon>
        <taxon>Pseudomonadota</taxon>
        <taxon>Alphaproteobacteria</taxon>
        <taxon>Hyphomicrobiales</taxon>
        <taxon>Rhizobiaceae</taxon>
        <taxon>Rhizobium/Agrobacterium group</taxon>
        <taxon>Agrobacterium</taxon>
    </lineage>
</organism>
<dbReference type="EC" id="4.3.1.7" evidence="5"/>
<keyword evidence="2 5" id="KW-0456">Lyase</keyword>
<evidence type="ECO:0000256" key="2">
    <source>
        <dbReference type="ARBA" id="ARBA00023239"/>
    </source>
</evidence>
<dbReference type="GO" id="GO:0046336">
    <property type="term" value="P:ethanolamine catabolic process"/>
    <property type="evidence" value="ECO:0007669"/>
    <property type="project" value="UniProtKB-UniRule"/>
</dbReference>
<comment type="subunit">
    <text evidence="5">The basic unit is a heterodimer which dimerizes to form tetramers. The heterotetramers trimerize; 6 large subunits form a core ring with 6 small subunits projecting outwards.</text>
</comment>
<gene>
    <name evidence="5 6" type="primary">eutC</name>
    <name evidence="6" type="ORF">DXT89_11945</name>
</gene>
<sequence>MSNPVDFDPFARFRSATRARIGLGRAGDAMPTQAVLEFQLAHAKARDAVHGEVDFEKLAAALAPIETVLVHSLAKDRATYLTRPDLGRMPDRHDLPAPGKTYEIAFIIADGLSAAAVERHAVPVYQAAVRRLGGFSVAPVVLGKQARVAFGDEAAAAFGAQVAIVLIGERPGLSVPDSLGAYITFAPRKGRRDSERNCISNIHDDGLSYESAAEKISWLVKEALRLKLSGVDLKENAVDGLSLPHNVKSLT</sequence>
<dbReference type="UniPathway" id="UPA00560"/>
<evidence type="ECO:0000256" key="4">
    <source>
        <dbReference type="ARBA" id="ARBA00024446"/>
    </source>
</evidence>